<evidence type="ECO:0000256" key="2">
    <source>
        <dbReference type="SAM" id="SignalP"/>
    </source>
</evidence>
<keyword evidence="1" id="KW-0175">Coiled coil</keyword>
<reference evidence="3 4" key="1">
    <citation type="submission" date="2018-08" db="EMBL/GenBank/DDBJ databases">
        <title>Henriciella mobilis sp. nov., isolated from seawater.</title>
        <authorList>
            <person name="Cheng H."/>
            <person name="Wu Y.-H."/>
            <person name="Xu X.-W."/>
            <person name="Guo L.-L."/>
        </authorList>
    </citation>
    <scope>NUCLEOTIDE SEQUENCE [LARGE SCALE GENOMIC DNA]</scope>
    <source>
        <strain evidence="3 4">JN25</strain>
    </source>
</reference>
<dbReference type="Proteomes" id="UP000266385">
    <property type="component" value="Unassembled WGS sequence"/>
</dbReference>
<keyword evidence="2" id="KW-0732">Signal</keyword>
<comment type="caution">
    <text evidence="3">The sequence shown here is derived from an EMBL/GenBank/DDBJ whole genome shotgun (WGS) entry which is preliminary data.</text>
</comment>
<feature type="signal peptide" evidence="2">
    <location>
        <begin position="1"/>
        <end position="20"/>
    </location>
</feature>
<accession>A0A399RAP6</accession>
<evidence type="ECO:0000313" key="4">
    <source>
        <dbReference type="Proteomes" id="UP000266385"/>
    </source>
</evidence>
<feature type="chain" id="PRO_5017441402" evidence="2">
    <location>
        <begin position="21"/>
        <end position="176"/>
    </location>
</feature>
<sequence>MRVILFASALAALLALAAYADRSASIGQLGNNSDDTGKRSNASFDQIGSSAVEAGGLADQIDPDTVADRFDIDESKVGDVLPAKLSGDCPLSPPQEAILDYLKEEGRVFEDNCAVLAWLEDNPLDKPSQRDLFNVLFGPEAERRKKAELDRQAAERAKAEEQARLIEEAIREEMGQ</sequence>
<name>A0A399RAP6_9PROT</name>
<keyword evidence="4" id="KW-1185">Reference proteome</keyword>
<gene>
    <name evidence="3" type="ORF">D1223_10530</name>
</gene>
<protein>
    <submittedName>
        <fullName evidence="3">Uncharacterized protein</fullName>
    </submittedName>
</protein>
<feature type="coiled-coil region" evidence="1">
    <location>
        <begin position="142"/>
        <end position="176"/>
    </location>
</feature>
<evidence type="ECO:0000256" key="1">
    <source>
        <dbReference type="SAM" id="Coils"/>
    </source>
</evidence>
<dbReference type="RefSeq" id="WP_119376392.1">
    <property type="nucleotide sequence ID" value="NZ_QWFX01000013.1"/>
</dbReference>
<proteinExistence type="predicted"/>
<dbReference type="OrthoDB" id="9974954at2"/>
<dbReference type="EMBL" id="QWFX01000013">
    <property type="protein sequence ID" value="RIJ27853.1"/>
    <property type="molecule type" value="Genomic_DNA"/>
</dbReference>
<organism evidence="3 4">
    <name type="scientific">Henriciella mobilis</name>
    <dbReference type="NCBI Taxonomy" id="2305467"/>
    <lineage>
        <taxon>Bacteria</taxon>
        <taxon>Pseudomonadati</taxon>
        <taxon>Pseudomonadota</taxon>
        <taxon>Alphaproteobacteria</taxon>
        <taxon>Hyphomonadales</taxon>
        <taxon>Hyphomonadaceae</taxon>
        <taxon>Henriciella</taxon>
    </lineage>
</organism>
<evidence type="ECO:0000313" key="3">
    <source>
        <dbReference type="EMBL" id="RIJ27853.1"/>
    </source>
</evidence>
<dbReference type="AlphaFoldDB" id="A0A399RAP6"/>